<accession>A0ACC2P124</accession>
<reference evidence="1" key="1">
    <citation type="submission" date="2023-04" db="EMBL/GenBank/DDBJ databases">
        <title>A chromosome-level genome assembly of the parasitoid wasp Eretmocerus hayati.</title>
        <authorList>
            <person name="Zhong Y."/>
            <person name="Liu S."/>
            <person name="Liu Y."/>
        </authorList>
    </citation>
    <scope>NUCLEOTIDE SEQUENCE</scope>
    <source>
        <strain evidence="1">ZJU_SS_LIU_2023</strain>
    </source>
</reference>
<comment type="caution">
    <text evidence="1">The sequence shown here is derived from an EMBL/GenBank/DDBJ whole genome shotgun (WGS) entry which is preliminary data.</text>
</comment>
<gene>
    <name evidence="1" type="ORF">QAD02_011938</name>
</gene>
<protein>
    <submittedName>
        <fullName evidence="1">Uncharacterized protein</fullName>
    </submittedName>
</protein>
<proteinExistence type="predicted"/>
<dbReference type="Proteomes" id="UP001239111">
    <property type="component" value="Chromosome 2"/>
</dbReference>
<sequence length="177" mass="19704">MITHMQNIIPTSNNARPASLENFSGLPENMNSDDGMGTLPSRADEYAGMPSSSQDQEIHKIQELDREDVATTLSHQEIYNRDKTEGPIKSYPSTDAIFEESDCGWKESIGLHQVSKESGDNEACCAERSSHTTRMNMELSSTSSCHDSNEVQEEVDRVVGEIMKLCRKPQGSECEEK</sequence>
<name>A0ACC2P124_9HYME</name>
<dbReference type="EMBL" id="CM056742">
    <property type="protein sequence ID" value="KAJ8676152.1"/>
    <property type="molecule type" value="Genomic_DNA"/>
</dbReference>
<organism evidence="1 2">
    <name type="scientific">Eretmocerus hayati</name>
    <dbReference type="NCBI Taxonomy" id="131215"/>
    <lineage>
        <taxon>Eukaryota</taxon>
        <taxon>Metazoa</taxon>
        <taxon>Ecdysozoa</taxon>
        <taxon>Arthropoda</taxon>
        <taxon>Hexapoda</taxon>
        <taxon>Insecta</taxon>
        <taxon>Pterygota</taxon>
        <taxon>Neoptera</taxon>
        <taxon>Endopterygota</taxon>
        <taxon>Hymenoptera</taxon>
        <taxon>Apocrita</taxon>
        <taxon>Proctotrupomorpha</taxon>
        <taxon>Chalcidoidea</taxon>
        <taxon>Aphelinidae</taxon>
        <taxon>Aphelininae</taxon>
        <taxon>Eretmocerus</taxon>
    </lineage>
</organism>
<evidence type="ECO:0000313" key="2">
    <source>
        <dbReference type="Proteomes" id="UP001239111"/>
    </source>
</evidence>
<evidence type="ECO:0000313" key="1">
    <source>
        <dbReference type="EMBL" id="KAJ8676152.1"/>
    </source>
</evidence>
<keyword evidence="2" id="KW-1185">Reference proteome</keyword>